<reference evidence="3" key="1">
    <citation type="journal article" date="2019" name="Int. J. Syst. Evol. Microbiol.">
        <title>The Global Catalogue of Microorganisms (GCM) 10K type strain sequencing project: providing services to taxonomists for standard genome sequencing and annotation.</title>
        <authorList>
            <consortium name="The Broad Institute Genomics Platform"/>
            <consortium name="The Broad Institute Genome Sequencing Center for Infectious Disease"/>
            <person name="Wu L."/>
            <person name="Ma J."/>
        </authorList>
    </citation>
    <scope>NUCLEOTIDE SEQUENCE [LARGE SCALE GENOMIC DNA]</scope>
    <source>
        <strain evidence="3">CCUG 62952</strain>
    </source>
</reference>
<proteinExistence type="predicted"/>
<accession>A0ABW3D1A4</accession>
<feature type="signal peptide" evidence="1">
    <location>
        <begin position="1"/>
        <end position="20"/>
    </location>
</feature>
<dbReference type="RefSeq" id="WP_386410044.1">
    <property type="nucleotide sequence ID" value="NZ_JBHTJH010000017.1"/>
</dbReference>
<dbReference type="EMBL" id="JBHTJH010000017">
    <property type="protein sequence ID" value="MFD0863738.1"/>
    <property type="molecule type" value="Genomic_DNA"/>
</dbReference>
<evidence type="ECO:0000313" key="3">
    <source>
        <dbReference type="Proteomes" id="UP001596978"/>
    </source>
</evidence>
<feature type="chain" id="PRO_5046990627" description="Peptidase A2 domain-containing protein" evidence="1">
    <location>
        <begin position="21"/>
        <end position="320"/>
    </location>
</feature>
<dbReference type="Proteomes" id="UP001596978">
    <property type="component" value="Unassembled WGS sequence"/>
</dbReference>
<keyword evidence="1" id="KW-0732">Signal</keyword>
<name>A0ABW3D1A4_9FLAO</name>
<protein>
    <recommendedName>
        <fullName evidence="4">Peptidase A2 domain-containing protein</fullName>
    </recommendedName>
</protein>
<evidence type="ECO:0000313" key="2">
    <source>
        <dbReference type="EMBL" id="MFD0863738.1"/>
    </source>
</evidence>
<sequence>MKPIYLIVFLFILLSSLCHGSDTLLETDAVSFPKAEYITENTTRLPFKLVDHLIVVEAEIYGKKGNFIIDTGSEGFLFNSVHFKSLSGIHRGRVGAGVNGSIGAVDEKSIHKFTLQDFDIKNRKAQIIDLSHLERSKKARILGIIGFQVLKDFEVFIDFYLKQITLFKLDKAGERIDAYMLLEKVNDSIDFKLKKHSIIVECFVNGERLKFALDTGAEVNQLNKSVSEKVLEKFRPIRRIMMTGMHRRKIEVLAGKLYEAKLKEGLPCGMMRTIVTDLRKMNEAYGTKLDGVLGYDFIAMRRIIINYKKKKLYFVKLPYN</sequence>
<gene>
    <name evidence="2" type="ORF">ACFQ1M_16100</name>
</gene>
<evidence type="ECO:0000256" key="1">
    <source>
        <dbReference type="SAM" id="SignalP"/>
    </source>
</evidence>
<comment type="caution">
    <text evidence="2">The sequence shown here is derived from an EMBL/GenBank/DDBJ whole genome shotgun (WGS) entry which is preliminary data.</text>
</comment>
<dbReference type="InterPro" id="IPR021109">
    <property type="entry name" value="Peptidase_aspartic_dom_sf"/>
</dbReference>
<dbReference type="Gene3D" id="2.40.70.10">
    <property type="entry name" value="Acid Proteases"/>
    <property type="match status" value="2"/>
</dbReference>
<evidence type="ECO:0008006" key="4">
    <source>
        <dbReference type="Google" id="ProtNLM"/>
    </source>
</evidence>
<keyword evidence="3" id="KW-1185">Reference proteome</keyword>
<dbReference type="SUPFAM" id="SSF50630">
    <property type="entry name" value="Acid proteases"/>
    <property type="match status" value="1"/>
</dbReference>
<organism evidence="2 3">
    <name type="scientific">Sungkyunkwania multivorans</name>
    <dbReference type="NCBI Taxonomy" id="1173618"/>
    <lineage>
        <taxon>Bacteria</taxon>
        <taxon>Pseudomonadati</taxon>
        <taxon>Bacteroidota</taxon>
        <taxon>Flavobacteriia</taxon>
        <taxon>Flavobacteriales</taxon>
        <taxon>Flavobacteriaceae</taxon>
        <taxon>Sungkyunkwania</taxon>
    </lineage>
</organism>